<organism evidence="1">
    <name type="scientific">marine sediment metagenome</name>
    <dbReference type="NCBI Taxonomy" id="412755"/>
    <lineage>
        <taxon>unclassified sequences</taxon>
        <taxon>metagenomes</taxon>
        <taxon>ecological metagenomes</taxon>
    </lineage>
</organism>
<protein>
    <submittedName>
        <fullName evidence="1">Uncharacterized protein</fullName>
    </submittedName>
</protein>
<dbReference type="EMBL" id="LAZR01003507">
    <property type="protein sequence ID" value="KKN17582.1"/>
    <property type="molecule type" value="Genomic_DNA"/>
</dbReference>
<accession>A0A0F9NZL5</accession>
<name>A0A0F9NZL5_9ZZZZ</name>
<comment type="caution">
    <text evidence="1">The sequence shown here is derived from an EMBL/GenBank/DDBJ whole genome shotgun (WGS) entry which is preliminary data.</text>
</comment>
<reference evidence="1" key="1">
    <citation type="journal article" date="2015" name="Nature">
        <title>Complex archaea that bridge the gap between prokaryotes and eukaryotes.</title>
        <authorList>
            <person name="Spang A."/>
            <person name="Saw J.H."/>
            <person name="Jorgensen S.L."/>
            <person name="Zaremba-Niedzwiedzka K."/>
            <person name="Martijn J."/>
            <person name="Lind A.E."/>
            <person name="van Eijk R."/>
            <person name="Schleper C."/>
            <person name="Guy L."/>
            <person name="Ettema T.J."/>
        </authorList>
    </citation>
    <scope>NUCLEOTIDE SEQUENCE</scope>
</reference>
<sequence length="71" mass="7953">MLPVERQAAALCSPSPTGKHHWMIPGIGAEPVGICKYCAAERQFKGCGMYDWMDYGQTRERILEVVKRVGK</sequence>
<gene>
    <name evidence="1" type="ORF">LCGC14_0964480</name>
</gene>
<dbReference type="AlphaFoldDB" id="A0A0F9NZL5"/>
<evidence type="ECO:0000313" key="1">
    <source>
        <dbReference type="EMBL" id="KKN17582.1"/>
    </source>
</evidence>
<proteinExistence type="predicted"/>